<comment type="caution">
    <text evidence="2">The sequence shown here is derived from an EMBL/GenBank/DDBJ whole genome shotgun (WGS) entry which is preliminary data.</text>
</comment>
<dbReference type="EMBL" id="JASPKY010000095">
    <property type="protein sequence ID" value="KAK9737757.1"/>
    <property type="molecule type" value="Genomic_DNA"/>
</dbReference>
<dbReference type="SUPFAM" id="SSF56219">
    <property type="entry name" value="DNase I-like"/>
    <property type="match status" value="1"/>
</dbReference>
<dbReference type="Proteomes" id="UP001458880">
    <property type="component" value="Unassembled WGS sequence"/>
</dbReference>
<protein>
    <submittedName>
        <fullName evidence="2">Endonuclease-reverse transcriptase</fullName>
    </submittedName>
</protein>
<keyword evidence="2" id="KW-0255">Endonuclease</keyword>
<sequence length="95" mass="10433">MEKVDEIVNGVKSGKKEVVIAGDINAKSQLWGSPTIDKKGEHWSEWIAALNLIVQNTGLTIDKKGEHWSEWIAALNLVLQLSIKKANTGLSGLRL</sequence>
<reference evidence="2 3" key="1">
    <citation type="journal article" date="2024" name="BMC Genomics">
        <title>De novo assembly and annotation of Popillia japonica's genome with initial clues to its potential as an invasive pest.</title>
        <authorList>
            <person name="Cucini C."/>
            <person name="Boschi S."/>
            <person name="Funari R."/>
            <person name="Cardaioli E."/>
            <person name="Iannotti N."/>
            <person name="Marturano G."/>
            <person name="Paoli F."/>
            <person name="Bruttini M."/>
            <person name="Carapelli A."/>
            <person name="Frati F."/>
            <person name="Nardi F."/>
        </authorList>
    </citation>
    <scope>NUCLEOTIDE SEQUENCE [LARGE SCALE GENOMIC DNA]</scope>
    <source>
        <strain evidence="2">DMR45628</strain>
    </source>
</reference>
<dbReference type="AlphaFoldDB" id="A0AAW1LV43"/>
<evidence type="ECO:0000313" key="3">
    <source>
        <dbReference type="Proteomes" id="UP001458880"/>
    </source>
</evidence>
<keyword evidence="3" id="KW-1185">Reference proteome</keyword>
<dbReference type="InterPro" id="IPR005135">
    <property type="entry name" value="Endo/exonuclease/phosphatase"/>
</dbReference>
<accession>A0AAW1LV43</accession>
<evidence type="ECO:0000259" key="1">
    <source>
        <dbReference type="Pfam" id="PF14529"/>
    </source>
</evidence>
<dbReference type="GO" id="GO:0004519">
    <property type="term" value="F:endonuclease activity"/>
    <property type="evidence" value="ECO:0007669"/>
    <property type="project" value="UniProtKB-KW"/>
</dbReference>
<dbReference type="Gene3D" id="3.60.10.10">
    <property type="entry name" value="Endonuclease/exonuclease/phosphatase"/>
    <property type="match status" value="1"/>
</dbReference>
<organism evidence="2 3">
    <name type="scientific">Popillia japonica</name>
    <name type="common">Japanese beetle</name>
    <dbReference type="NCBI Taxonomy" id="7064"/>
    <lineage>
        <taxon>Eukaryota</taxon>
        <taxon>Metazoa</taxon>
        <taxon>Ecdysozoa</taxon>
        <taxon>Arthropoda</taxon>
        <taxon>Hexapoda</taxon>
        <taxon>Insecta</taxon>
        <taxon>Pterygota</taxon>
        <taxon>Neoptera</taxon>
        <taxon>Endopterygota</taxon>
        <taxon>Coleoptera</taxon>
        <taxon>Polyphaga</taxon>
        <taxon>Scarabaeiformia</taxon>
        <taxon>Scarabaeidae</taxon>
        <taxon>Rutelinae</taxon>
        <taxon>Popillia</taxon>
    </lineage>
</organism>
<dbReference type="InterPro" id="IPR036691">
    <property type="entry name" value="Endo/exonu/phosph_ase_sf"/>
</dbReference>
<keyword evidence="2" id="KW-0378">Hydrolase</keyword>
<feature type="domain" description="Endonuclease/exonuclease/phosphatase" evidence="1">
    <location>
        <begin position="11"/>
        <end position="64"/>
    </location>
</feature>
<keyword evidence="2" id="KW-0540">Nuclease</keyword>
<evidence type="ECO:0000313" key="2">
    <source>
        <dbReference type="EMBL" id="KAK9737757.1"/>
    </source>
</evidence>
<name>A0AAW1LV43_POPJA</name>
<gene>
    <name evidence="2" type="ORF">QE152_g10441</name>
</gene>
<proteinExistence type="predicted"/>
<dbReference type="Pfam" id="PF14529">
    <property type="entry name" value="Exo_endo_phos_2"/>
    <property type="match status" value="1"/>
</dbReference>